<name>A0AAI9UZ42_9PEZI</name>
<sequence length="217" mass="24221">MVQKRCLGNGTSPYPACSACLALLGRVNTWRLAGPALWGVSLCPLKQVEMQQSFRAAASIVHDATDHRWIVWSSAVSATRMNPHRPMSWKRHFERKHRQNRQTCSRRALTSVPIHGLAEPRATLREDVGVNVSSVICCSRAASLKQLVPEPCDQHRFIAGVSQPDLPRRHKVCPCSERTCTSWQGMDGFTESDCPTRMKARDRMAVDVAGSGLMRPF</sequence>
<protein>
    <submittedName>
        <fullName evidence="1">Uncharacterized protein</fullName>
    </submittedName>
</protein>
<dbReference type="AlphaFoldDB" id="A0AAI9UZ42"/>
<dbReference type="Proteomes" id="UP001239795">
    <property type="component" value="Unassembled WGS sequence"/>
</dbReference>
<gene>
    <name evidence="1" type="ORF">CMEL01_11489</name>
</gene>
<dbReference type="EMBL" id="MLGG01000002">
    <property type="protein sequence ID" value="KAK1467496.1"/>
    <property type="molecule type" value="Genomic_DNA"/>
</dbReference>
<accession>A0AAI9UZ42</accession>
<comment type="caution">
    <text evidence="1">The sequence shown here is derived from an EMBL/GenBank/DDBJ whole genome shotgun (WGS) entry which is preliminary data.</text>
</comment>
<evidence type="ECO:0000313" key="2">
    <source>
        <dbReference type="Proteomes" id="UP001239795"/>
    </source>
</evidence>
<evidence type="ECO:0000313" key="1">
    <source>
        <dbReference type="EMBL" id="KAK1467496.1"/>
    </source>
</evidence>
<reference evidence="1 2" key="1">
    <citation type="submission" date="2016-10" db="EMBL/GenBank/DDBJ databases">
        <title>The genome sequence of Colletotrichum fioriniae PJ7.</title>
        <authorList>
            <person name="Baroncelli R."/>
        </authorList>
    </citation>
    <scope>NUCLEOTIDE SEQUENCE [LARGE SCALE GENOMIC DNA]</scope>
    <source>
        <strain evidence="1">Col 31</strain>
    </source>
</reference>
<keyword evidence="2" id="KW-1185">Reference proteome</keyword>
<organism evidence="1 2">
    <name type="scientific">Colletotrichum melonis</name>
    <dbReference type="NCBI Taxonomy" id="1209925"/>
    <lineage>
        <taxon>Eukaryota</taxon>
        <taxon>Fungi</taxon>
        <taxon>Dikarya</taxon>
        <taxon>Ascomycota</taxon>
        <taxon>Pezizomycotina</taxon>
        <taxon>Sordariomycetes</taxon>
        <taxon>Hypocreomycetidae</taxon>
        <taxon>Glomerellales</taxon>
        <taxon>Glomerellaceae</taxon>
        <taxon>Colletotrichum</taxon>
        <taxon>Colletotrichum acutatum species complex</taxon>
    </lineage>
</organism>
<proteinExistence type="predicted"/>